<accession>A0A917TM09</accession>
<evidence type="ECO:0000256" key="6">
    <source>
        <dbReference type="ARBA" id="ARBA00022984"/>
    </source>
</evidence>
<dbReference type="EMBL" id="BMNB01000004">
    <property type="protein sequence ID" value="GGM28426.1"/>
    <property type="molecule type" value="Genomic_DNA"/>
</dbReference>
<dbReference type="AlphaFoldDB" id="A0A917TM09"/>
<sequence length="482" mass="50322">MTDTIPGSPSTEATYSGPVDLTRPHFVGVGEPVLSGLARLLAELGHQISGSAIRETATFRGLRTAGVRVRLGDDVAHVEGASCVVCPASAQNMLEVRAARAAGIPVVHPAQVLDRLADGRQLVAVAGSHGKSTTAGMLAHILRTCGQDPTYLIGADLTGPGSGAQLGRSRLLVAEADESDRSFHYLTPSIAVITNVTDAHPENFTSHADLLRAYVTFGCRTAVNGFLVVNADCVGATVAAQVIADERPDLTVLRYGRDRTADVRLLDVHAEGWSASTTVRMPDDTQVRLTLPTPAAHHLGNAAAAIACAVALGLDPTEVGGALCTFAGVRRRLEHVDTRAGVTVVDSYAAHPHEIAADLEAARTLARGRVFVVFQPSGNARVLAFGERIGRVLADHADHVLLLDVQGTVPEGQPAADLTAIMAQLRDGAYCLPIGPDHAARVIARMAGRGDLVLTMGTGDVTSYGAAILDKLSCRSEVTLSA</sequence>
<dbReference type="InterPro" id="IPR036615">
    <property type="entry name" value="Mur_ligase_C_dom_sf"/>
</dbReference>
<dbReference type="Pfam" id="PF02875">
    <property type="entry name" value="Mur_ligase_C"/>
    <property type="match status" value="1"/>
</dbReference>
<reference evidence="12" key="1">
    <citation type="journal article" date="2014" name="Int. J. Syst. Evol. Microbiol.">
        <title>Complete genome sequence of Corynebacterium casei LMG S-19264T (=DSM 44701T), isolated from a smear-ripened cheese.</title>
        <authorList>
            <consortium name="US DOE Joint Genome Institute (JGI-PGF)"/>
            <person name="Walter F."/>
            <person name="Albersmeier A."/>
            <person name="Kalinowski J."/>
            <person name="Ruckert C."/>
        </authorList>
    </citation>
    <scope>NUCLEOTIDE SEQUENCE</scope>
    <source>
        <strain evidence="12">CGMCC 4.7312</strain>
    </source>
</reference>
<dbReference type="RefSeq" id="WP_189041284.1">
    <property type="nucleotide sequence ID" value="NZ_BMNB01000004.1"/>
</dbReference>
<dbReference type="InterPro" id="IPR013221">
    <property type="entry name" value="Mur_ligase_cen"/>
</dbReference>
<gene>
    <name evidence="12" type="primary">murC</name>
    <name evidence="12" type="ORF">GCM10011608_11510</name>
</gene>
<evidence type="ECO:0000256" key="7">
    <source>
        <dbReference type="ARBA" id="ARBA00023306"/>
    </source>
</evidence>
<dbReference type="Pfam" id="PF01225">
    <property type="entry name" value="Mur_ligase"/>
    <property type="match status" value="1"/>
</dbReference>
<keyword evidence="6" id="KW-0573">Peptidoglycan synthesis</keyword>
<dbReference type="Gene3D" id="3.40.50.720">
    <property type="entry name" value="NAD(P)-binding Rossmann-like Domain"/>
    <property type="match status" value="1"/>
</dbReference>
<dbReference type="PANTHER" id="PTHR43445">
    <property type="entry name" value="UDP-N-ACETYLMURAMATE--L-ALANINE LIGASE-RELATED"/>
    <property type="match status" value="1"/>
</dbReference>
<keyword evidence="1 12" id="KW-0436">Ligase</keyword>
<evidence type="ECO:0000256" key="3">
    <source>
        <dbReference type="ARBA" id="ARBA00022741"/>
    </source>
</evidence>
<keyword evidence="4" id="KW-0067">ATP-binding</keyword>
<feature type="domain" description="Mur ligase C-terminal" evidence="10">
    <location>
        <begin position="331"/>
        <end position="459"/>
    </location>
</feature>
<evidence type="ECO:0000313" key="13">
    <source>
        <dbReference type="Proteomes" id="UP000608890"/>
    </source>
</evidence>
<dbReference type="InterPro" id="IPR036565">
    <property type="entry name" value="Mur-like_cat_sf"/>
</dbReference>
<feature type="domain" description="Mur ligase central" evidence="11">
    <location>
        <begin position="125"/>
        <end position="309"/>
    </location>
</feature>
<evidence type="ECO:0000259" key="9">
    <source>
        <dbReference type="Pfam" id="PF01225"/>
    </source>
</evidence>
<dbReference type="InterPro" id="IPR000713">
    <property type="entry name" value="Mur_ligase_N"/>
</dbReference>
<evidence type="ECO:0000256" key="4">
    <source>
        <dbReference type="ARBA" id="ARBA00022840"/>
    </source>
</evidence>
<evidence type="ECO:0000256" key="1">
    <source>
        <dbReference type="ARBA" id="ARBA00022598"/>
    </source>
</evidence>
<organism evidence="12 13">
    <name type="scientific">Micromonospora sonchi</name>
    <dbReference type="NCBI Taxonomy" id="1763543"/>
    <lineage>
        <taxon>Bacteria</taxon>
        <taxon>Bacillati</taxon>
        <taxon>Actinomycetota</taxon>
        <taxon>Actinomycetes</taxon>
        <taxon>Micromonosporales</taxon>
        <taxon>Micromonosporaceae</taxon>
        <taxon>Micromonospora</taxon>
    </lineage>
</organism>
<keyword evidence="3" id="KW-0547">Nucleotide-binding</keyword>
<evidence type="ECO:0000256" key="2">
    <source>
        <dbReference type="ARBA" id="ARBA00022618"/>
    </source>
</evidence>
<dbReference type="Pfam" id="PF08245">
    <property type="entry name" value="Mur_ligase_M"/>
    <property type="match status" value="1"/>
</dbReference>
<evidence type="ECO:0000256" key="8">
    <source>
        <dbReference type="ARBA" id="ARBA00023316"/>
    </source>
</evidence>
<dbReference type="SUPFAM" id="SSF51984">
    <property type="entry name" value="MurCD N-terminal domain"/>
    <property type="match status" value="1"/>
</dbReference>
<dbReference type="PANTHER" id="PTHR43445:SF3">
    <property type="entry name" value="UDP-N-ACETYLMURAMATE--L-ALANINE LIGASE"/>
    <property type="match status" value="1"/>
</dbReference>
<dbReference type="SUPFAM" id="SSF53244">
    <property type="entry name" value="MurD-like peptide ligases, peptide-binding domain"/>
    <property type="match status" value="1"/>
</dbReference>
<keyword evidence="8" id="KW-0961">Cell wall biogenesis/degradation</keyword>
<feature type="domain" description="Mur ligase N-terminal catalytic" evidence="9">
    <location>
        <begin position="25"/>
        <end position="119"/>
    </location>
</feature>
<dbReference type="GO" id="GO:0005524">
    <property type="term" value="F:ATP binding"/>
    <property type="evidence" value="ECO:0007669"/>
    <property type="project" value="UniProtKB-KW"/>
</dbReference>
<evidence type="ECO:0000256" key="5">
    <source>
        <dbReference type="ARBA" id="ARBA00022960"/>
    </source>
</evidence>
<comment type="caution">
    <text evidence="12">The sequence shown here is derived from an EMBL/GenBank/DDBJ whole genome shotgun (WGS) entry which is preliminary data.</text>
</comment>
<proteinExistence type="predicted"/>
<dbReference type="SUPFAM" id="SSF53623">
    <property type="entry name" value="MurD-like peptide ligases, catalytic domain"/>
    <property type="match status" value="1"/>
</dbReference>
<dbReference type="Proteomes" id="UP000608890">
    <property type="component" value="Unassembled WGS sequence"/>
</dbReference>
<dbReference type="InterPro" id="IPR004101">
    <property type="entry name" value="Mur_ligase_C"/>
</dbReference>
<keyword evidence="2" id="KW-0132">Cell division</keyword>
<keyword evidence="5" id="KW-0133">Cell shape</keyword>
<dbReference type="GO" id="GO:0008360">
    <property type="term" value="P:regulation of cell shape"/>
    <property type="evidence" value="ECO:0007669"/>
    <property type="project" value="UniProtKB-KW"/>
</dbReference>
<name>A0A917TM09_9ACTN</name>
<protein>
    <submittedName>
        <fullName evidence="12">UDP-N-acetylmuramate--L-alanine ligase</fullName>
    </submittedName>
</protein>
<evidence type="ECO:0000259" key="11">
    <source>
        <dbReference type="Pfam" id="PF08245"/>
    </source>
</evidence>
<evidence type="ECO:0000259" key="10">
    <source>
        <dbReference type="Pfam" id="PF02875"/>
    </source>
</evidence>
<dbReference type="InterPro" id="IPR050061">
    <property type="entry name" value="MurCDEF_pg_biosynth"/>
</dbReference>
<dbReference type="GO" id="GO:0009252">
    <property type="term" value="P:peptidoglycan biosynthetic process"/>
    <property type="evidence" value="ECO:0007669"/>
    <property type="project" value="UniProtKB-KW"/>
</dbReference>
<dbReference type="GO" id="GO:0051301">
    <property type="term" value="P:cell division"/>
    <property type="evidence" value="ECO:0007669"/>
    <property type="project" value="UniProtKB-KW"/>
</dbReference>
<reference evidence="12" key="2">
    <citation type="submission" date="2020-09" db="EMBL/GenBank/DDBJ databases">
        <authorList>
            <person name="Sun Q."/>
            <person name="Zhou Y."/>
        </authorList>
    </citation>
    <scope>NUCLEOTIDE SEQUENCE</scope>
    <source>
        <strain evidence="12">CGMCC 4.7312</strain>
    </source>
</reference>
<dbReference type="Gene3D" id="3.40.1190.10">
    <property type="entry name" value="Mur-like, catalytic domain"/>
    <property type="match status" value="1"/>
</dbReference>
<dbReference type="Gene3D" id="3.90.190.20">
    <property type="entry name" value="Mur ligase, C-terminal domain"/>
    <property type="match status" value="1"/>
</dbReference>
<dbReference type="GO" id="GO:0071555">
    <property type="term" value="P:cell wall organization"/>
    <property type="evidence" value="ECO:0007669"/>
    <property type="project" value="UniProtKB-KW"/>
</dbReference>
<evidence type="ECO:0000313" key="12">
    <source>
        <dbReference type="EMBL" id="GGM28426.1"/>
    </source>
</evidence>
<keyword evidence="7" id="KW-0131">Cell cycle</keyword>
<dbReference type="GO" id="GO:0016881">
    <property type="term" value="F:acid-amino acid ligase activity"/>
    <property type="evidence" value="ECO:0007669"/>
    <property type="project" value="InterPro"/>
</dbReference>
<keyword evidence="13" id="KW-1185">Reference proteome</keyword>